<dbReference type="OrthoDB" id="9815205at2"/>
<feature type="domain" description="Thioredoxin" evidence="2">
    <location>
        <begin position="258"/>
        <end position="395"/>
    </location>
</feature>
<reference evidence="3 4" key="1">
    <citation type="submission" date="2017-04" db="EMBL/GenBank/DDBJ databases">
        <title>A new member of the family Flavobacteriaceae isolated from ascidians.</title>
        <authorList>
            <person name="Chen L."/>
        </authorList>
    </citation>
    <scope>NUCLEOTIDE SEQUENCE [LARGE SCALE GENOMIC DNA]</scope>
    <source>
        <strain evidence="3 4">HQA918</strain>
    </source>
</reference>
<dbReference type="CDD" id="cd02966">
    <property type="entry name" value="TlpA_like_family"/>
    <property type="match status" value="1"/>
</dbReference>
<dbReference type="InterPro" id="IPR036249">
    <property type="entry name" value="Thioredoxin-like_sf"/>
</dbReference>
<feature type="chain" id="PRO_5012562495" description="Thioredoxin domain-containing protein" evidence="1">
    <location>
        <begin position="21"/>
        <end position="395"/>
    </location>
</feature>
<dbReference type="SUPFAM" id="SSF52833">
    <property type="entry name" value="Thioredoxin-like"/>
    <property type="match status" value="1"/>
</dbReference>
<dbReference type="InterPro" id="IPR000866">
    <property type="entry name" value="AhpC/TSA"/>
</dbReference>
<dbReference type="Pfam" id="PF00578">
    <property type="entry name" value="AhpC-TSA"/>
    <property type="match status" value="1"/>
</dbReference>
<organism evidence="3 4">
    <name type="scientific">Sediminicola luteus</name>
    <dbReference type="NCBI Taxonomy" id="319238"/>
    <lineage>
        <taxon>Bacteria</taxon>
        <taxon>Pseudomonadati</taxon>
        <taxon>Bacteroidota</taxon>
        <taxon>Flavobacteriia</taxon>
        <taxon>Flavobacteriales</taxon>
        <taxon>Flavobacteriaceae</taxon>
        <taxon>Sediminicola</taxon>
    </lineage>
</organism>
<evidence type="ECO:0000313" key="3">
    <source>
        <dbReference type="EMBL" id="PCE64479.1"/>
    </source>
</evidence>
<keyword evidence="1" id="KW-0732">Signal</keyword>
<evidence type="ECO:0000256" key="1">
    <source>
        <dbReference type="SAM" id="SignalP"/>
    </source>
</evidence>
<proteinExistence type="predicted"/>
<dbReference type="InterPro" id="IPR050553">
    <property type="entry name" value="Thioredoxin_ResA/DsbE_sf"/>
</dbReference>
<dbReference type="InterPro" id="IPR013766">
    <property type="entry name" value="Thioredoxin_domain"/>
</dbReference>
<dbReference type="GO" id="GO:0016209">
    <property type="term" value="F:antioxidant activity"/>
    <property type="evidence" value="ECO:0007669"/>
    <property type="project" value="InterPro"/>
</dbReference>
<comment type="caution">
    <text evidence="3">The sequence shown here is derived from an EMBL/GenBank/DDBJ whole genome shotgun (WGS) entry which is preliminary data.</text>
</comment>
<dbReference type="Gene3D" id="3.40.30.10">
    <property type="entry name" value="Glutaredoxin"/>
    <property type="match status" value="1"/>
</dbReference>
<dbReference type="PANTHER" id="PTHR42852:SF18">
    <property type="entry name" value="CHROMOSOME UNDETERMINED SCAFFOLD_47, WHOLE GENOME SHOTGUN SEQUENCE"/>
    <property type="match status" value="1"/>
</dbReference>
<keyword evidence="4" id="KW-1185">Reference proteome</keyword>
<dbReference type="AlphaFoldDB" id="A0A2A4G683"/>
<accession>A0A2A4G683</accession>
<dbReference type="EMBL" id="NBWU01000003">
    <property type="protein sequence ID" value="PCE64479.1"/>
    <property type="molecule type" value="Genomic_DNA"/>
</dbReference>
<dbReference type="PROSITE" id="PS51352">
    <property type="entry name" value="THIOREDOXIN_2"/>
    <property type="match status" value="1"/>
</dbReference>
<feature type="signal peptide" evidence="1">
    <location>
        <begin position="1"/>
        <end position="20"/>
    </location>
</feature>
<evidence type="ECO:0000313" key="4">
    <source>
        <dbReference type="Proteomes" id="UP000219559"/>
    </source>
</evidence>
<dbReference type="RefSeq" id="WP_097440600.1">
    <property type="nucleotide sequence ID" value="NZ_KZ300476.1"/>
</dbReference>
<evidence type="ECO:0000259" key="2">
    <source>
        <dbReference type="PROSITE" id="PS51352"/>
    </source>
</evidence>
<dbReference type="PANTHER" id="PTHR42852">
    <property type="entry name" value="THIOL:DISULFIDE INTERCHANGE PROTEIN DSBE"/>
    <property type="match status" value="1"/>
</dbReference>
<protein>
    <recommendedName>
        <fullName evidence="2">Thioredoxin domain-containing protein</fullName>
    </recommendedName>
</protein>
<name>A0A2A4G683_9FLAO</name>
<sequence>MRFLRSSACLLLFFSLSVTAQNRQEKLKKLLDKMEGVAQVSYNTERIIINRANGQDLNYTAAAYFDFTSTDTLIGAKYRFVNQEHGDQVFNGKIEFMAANEQSLVIYDNTPDARRVSSSIFFNPSFYSIRKLVPRLMADAEVKITQEQDILLHGKKYPQISMVLIDKYIDMGIKVSPVSEPNQIKFKYTLLIEPDSNLPHFFGNIRNDGQDIDGAFFSDYDLNPTFDPKYWQMDYMPKDFMRLSGKEYSQRMRNKMKSKVGAMATPWELQDLEGNTVVFPNPKAPLTLLEFWFPYCQGCVLAIPVLNAIQKDYANRGLTVFGIEMTDKPNEMLKKYEAEKGVEVKTLVQGKEVSKAYGVQAAPTYFLIDSDGKILFTSIGMREKELRASIEANLQ</sequence>
<gene>
    <name evidence="3" type="ORF">B7P33_09335</name>
</gene>
<dbReference type="Proteomes" id="UP000219559">
    <property type="component" value="Unassembled WGS sequence"/>
</dbReference>
<dbReference type="GO" id="GO:0016491">
    <property type="term" value="F:oxidoreductase activity"/>
    <property type="evidence" value="ECO:0007669"/>
    <property type="project" value="InterPro"/>
</dbReference>